<sequence length="148" mass="15722">MSDDVSGGATDDVSGEAGIEASGDGNVEASGGVRLVHDVPVMVFPADGEPVAREQDALDLIGDAGYQGARWAAVPVERFAPEFFVLRTRLAGDVIQKFVQYGVGLAVVGDISEHIEASTALRDFVRECNRGTQTWFVADLAELGERLK</sequence>
<feature type="domain" description="DUF4180" evidence="2">
    <location>
        <begin position="38"/>
        <end position="147"/>
    </location>
</feature>
<feature type="region of interest" description="Disordered" evidence="1">
    <location>
        <begin position="1"/>
        <end position="26"/>
    </location>
</feature>
<organism evidence="3 4">
    <name type="scientific">Streptomyces polyasparticus</name>
    <dbReference type="NCBI Taxonomy" id="2767826"/>
    <lineage>
        <taxon>Bacteria</taxon>
        <taxon>Bacillati</taxon>
        <taxon>Actinomycetota</taxon>
        <taxon>Actinomycetes</taxon>
        <taxon>Kitasatosporales</taxon>
        <taxon>Streptomycetaceae</taxon>
        <taxon>Streptomyces</taxon>
    </lineage>
</organism>
<dbReference type="InterPro" id="IPR025438">
    <property type="entry name" value="DUF4180"/>
</dbReference>
<evidence type="ECO:0000259" key="2">
    <source>
        <dbReference type="Pfam" id="PF13788"/>
    </source>
</evidence>
<evidence type="ECO:0000313" key="4">
    <source>
        <dbReference type="Proteomes" id="UP000642284"/>
    </source>
</evidence>
<evidence type="ECO:0000256" key="1">
    <source>
        <dbReference type="SAM" id="MobiDB-lite"/>
    </source>
</evidence>
<evidence type="ECO:0000313" key="3">
    <source>
        <dbReference type="EMBL" id="MBC9712365.1"/>
    </source>
</evidence>
<gene>
    <name evidence="3" type="ORF">H9Y04_07245</name>
</gene>
<accession>A0ABR7SA59</accession>
<dbReference type="Pfam" id="PF13788">
    <property type="entry name" value="DUF4180"/>
    <property type="match status" value="1"/>
</dbReference>
<name>A0ABR7SA59_9ACTN</name>
<comment type="caution">
    <text evidence="3">The sequence shown here is derived from an EMBL/GenBank/DDBJ whole genome shotgun (WGS) entry which is preliminary data.</text>
</comment>
<reference evidence="3 4" key="1">
    <citation type="submission" date="2020-08" db="EMBL/GenBank/DDBJ databases">
        <title>Genemic of Streptomyces polyaspartic.</title>
        <authorList>
            <person name="Liu W."/>
        </authorList>
    </citation>
    <scope>NUCLEOTIDE SEQUENCE [LARGE SCALE GENOMIC DNA]</scope>
    <source>
        <strain evidence="3 4">TRM66268-LWL</strain>
    </source>
</reference>
<keyword evidence="4" id="KW-1185">Reference proteome</keyword>
<protein>
    <submittedName>
        <fullName evidence="3">DUF4180 domain-containing protein</fullName>
    </submittedName>
</protein>
<dbReference type="EMBL" id="JACTVJ010000004">
    <property type="protein sequence ID" value="MBC9712365.1"/>
    <property type="molecule type" value="Genomic_DNA"/>
</dbReference>
<dbReference type="Proteomes" id="UP000642284">
    <property type="component" value="Unassembled WGS sequence"/>
</dbReference>
<proteinExistence type="predicted"/>